<keyword evidence="2" id="KW-0560">Oxidoreductase</keyword>
<reference evidence="4" key="1">
    <citation type="submission" date="2019-11" db="EMBL/GenBank/DDBJ databases">
        <title>Bipolaris sorokiniana Genome sequencing.</title>
        <authorList>
            <person name="Wang H."/>
        </authorList>
    </citation>
    <scope>NUCLEOTIDE SEQUENCE</scope>
</reference>
<evidence type="ECO:0000256" key="2">
    <source>
        <dbReference type="ARBA" id="ARBA00023002"/>
    </source>
</evidence>
<sequence>MDPAEFGISTLPLQHVPYGPILPEALQGSNSGKIALITGAGQGIGAAISESLAKSGASVALLDINIDKLDQTKRTCLSFGVKVEAFGCDVRDQERLTEVLAQVTKQLGPIDVLVNNAGIFDQRPFIMSTFEDFWKQIEVNFKAPLMLIHAALPQMRDRGRGCIINIASRSGTVDVPMTLGYVTSKAALIRATHTLQKEMELEKLDPAIHIYALHPGGVRGNMGGAGVAEDVKKKYDKNVTDEEFFKHLFKDDSSLCGQTCAWLASGQGKELRGLFLDCRQDVSKLLSVGRQTLMKEKRNTLTVNFVDGYCNEP</sequence>
<dbReference type="Gene3D" id="3.40.50.720">
    <property type="entry name" value="NAD(P)-binding Rossmann-like Domain"/>
    <property type="match status" value="1"/>
</dbReference>
<proteinExistence type="inferred from homology"/>
<dbReference type="CDD" id="cd05233">
    <property type="entry name" value="SDR_c"/>
    <property type="match status" value="1"/>
</dbReference>
<dbReference type="EMBL" id="WNKQ01000014">
    <property type="protein sequence ID" value="KAF5847101.1"/>
    <property type="molecule type" value="Genomic_DNA"/>
</dbReference>
<gene>
    <name evidence="4" type="ORF">GGP41_003422</name>
</gene>
<dbReference type="PANTHER" id="PTHR24322:SF736">
    <property type="entry name" value="RETINOL DEHYDROGENASE 10"/>
    <property type="match status" value="1"/>
</dbReference>
<evidence type="ECO:0000256" key="1">
    <source>
        <dbReference type="ARBA" id="ARBA00006484"/>
    </source>
</evidence>
<dbReference type="GO" id="GO:0016616">
    <property type="term" value="F:oxidoreductase activity, acting on the CH-OH group of donors, NAD or NADP as acceptor"/>
    <property type="evidence" value="ECO:0007669"/>
    <property type="project" value="TreeGrafter"/>
</dbReference>
<dbReference type="Proteomes" id="UP000624244">
    <property type="component" value="Unassembled WGS sequence"/>
</dbReference>
<evidence type="ECO:0000256" key="3">
    <source>
        <dbReference type="RuleBase" id="RU000363"/>
    </source>
</evidence>
<organism evidence="4 5">
    <name type="scientific">Cochliobolus sativus</name>
    <name type="common">Common root rot and spot blotch fungus</name>
    <name type="synonym">Bipolaris sorokiniana</name>
    <dbReference type="NCBI Taxonomy" id="45130"/>
    <lineage>
        <taxon>Eukaryota</taxon>
        <taxon>Fungi</taxon>
        <taxon>Dikarya</taxon>
        <taxon>Ascomycota</taxon>
        <taxon>Pezizomycotina</taxon>
        <taxon>Dothideomycetes</taxon>
        <taxon>Pleosporomycetidae</taxon>
        <taxon>Pleosporales</taxon>
        <taxon>Pleosporineae</taxon>
        <taxon>Pleosporaceae</taxon>
        <taxon>Bipolaris</taxon>
    </lineage>
</organism>
<evidence type="ECO:0000313" key="5">
    <source>
        <dbReference type="Proteomes" id="UP000624244"/>
    </source>
</evidence>
<dbReference type="AlphaFoldDB" id="A0A8H5ZD37"/>
<evidence type="ECO:0000313" key="4">
    <source>
        <dbReference type="EMBL" id="KAF5847101.1"/>
    </source>
</evidence>
<dbReference type="PRINTS" id="PR00080">
    <property type="entry name" value="SDRFAMILY"/>
</dbReference>
<dbReference type="SUPFAM" id="SSF51735">
    <property type="entry name" value="NAD(P)-binding Rossmann-fold domains"/>
    <property type="match status" value="1"/>
</dbReference>
<dbReference type="PANTHER" id="PTHR24322">
    <property type="entry name" value="PKSB"/>
    <property type="match status" value="1"/>
</dbReference>
<comment type="caution">
    <text evidence="4">The sequence shown here is derived from an EMBL/GenBank/DDBJ whole genome shotgun (WGS) entry which is preliminary data.</text>
</comment>
<dbReference type="Pfam" id="PF00106">
    <property type="entry name" value="adh_short"/>
    <property type="match status" value="1"/>
</dbReference>
<accession>A0A8H5ZD37</accession>
<name>A0A8H5ZD37_COCSA</name>
<dbReference type="PRINTS" id="PR00081">
    <property type="entry name" value="GDHRDH"/>
</dbReference>
<comment type="similarity">
    <text evidence="1 3">Belongs to the short-chain dehydrogenases/reductases (SDR) family.</text>
</comment>
<dbReference type="InterPro" id="IPR036291">
    <property type="entry name" value="NAD(P)-bd_dom_sf"/>
</dbReference>
<dbReference type="OMA" id="FWKQIEV"/>
<protein>
    <submittedName>
        <fullName evidence="4">Uncharacterized protein</fullName>
    </submittedName>
</protein>
<dbReference type="InterPro" id="IPR002347">
    <property type="entry name" value="SDR_fam"/>
</dbReference>